<keyword evidence="2" id="KW-1185">Reference proteome</keyword>
<comment type="caution">
    <text evidence="1">The sequence shown here is derived from an EMBL/GenBank/DDBJ whole genome shotgun (WGS) entry which is preliminary data.</text>
</comment>
<name>A0ACC0YTW5_9ROSI</name>
<evidence type="ECO:0000313" key="2">
    <source>
        <dbReference type="Proteomes" id="UP001163603"/>
    </source>
</evidence>
<dbReference type="EMBL" id="CM047739">
    <property type="protein sequence ID" value="KAJ0042082.1"/>
    <property type="molecule type" value="Genomic_DNA"/>
</dbReference>
<gene>
    <name evidence="1" type="ORF">Pint_18030</name>
</gene>
<organism evidence="1 2">
    <name type="scientific">Pistacia integerrima</name>
    <dbReference type="NCBI Taxonomy" id="434235"/>
    <lineage>
        <taxon>Eukaryota</taxon>
        <taxon>Viridiplantae</taxon>
        <taxon>Streptophyta</taxon>
        <taxon>Embryophyta</taxon>
        <taxon>Tracheophyta</taxon>
        <taxon>Spermatophyta</taxon>
        <taxon>Magnoliopsida</taxon>
        <taxon>eudicotyledons</taxon>
        <taxon>Gunneridae</taxon>
        <taxon>Pentapetalae</taxon>
        <taxon>rosids</taxon>
        <taxon>malvids</taxon>
        <taxon>Sapindales</taxon>
        <taxon>Anacardiaceae</taxon>
        <taxon>Pistacia</taxon>
    </lineage>
</organism>
<proteinExistence type="predicted"/>
<protein>
    <submittedName>
        <fullName evidence="1">Uncharacterized protein</fullName>
    </submittedName>
</protein>
<dbReference type="Proteomes" id="UP001163603">
    <property type="component" value="Chromosome 4"/>
</dbReference>
<reference evidence="2" key="1">
    <citation type="journal article" date="2023" name="G3 (Bethesda)">
        <title>Genome assembly and association tests identify interacting loci associated with vigor, precocity, and sex in interspecific pistachio rootstocks.</title>
        <authorList>
            <person name="Palmer W."/>
            <person name="Jacygrad E."/>
            <person name="Sagayaradj S."/>
            <person name="Cavanaugh K."/>
            <person name="Han R."/>
            <person name="Bertier L."/>
            <person name="Beede B."/>
            <person name="Kafkas S."/>
            <person name="Golino D."/>
            <person name="Preece J."/>
            <person name="Michelmore R."/>
        </authorList>
    </citation>
    <scope>NUCLEOTIDE SEQUENCE [LARGE SCALE GENOMIC DNA]</scope>
</reference>
<sequence length="166" mass="18223">MLSSKGTITESSILITTSSAETIANNDHLLTELLVCLLIKSLIKFMSVAKHWPSLISNPNFSLRLNPVPKPIIVLFTSCRNTPGYHLINLGSSPPSLFKFLSIGNYPLVTIIKQSCNGLLLGRCLLVTDKSSCQFSGYYVYNPTTQQYTRIPGLVVDGSRLPSLSF</sequence>
<evidence type="ECO:0000313" key="1">
    <source>
        <dbReference type="EMBL" id="KAJ0042082.1"/>
    </source>
</evidence>
<accession>A0ACC0YTW5</accession>